<evidence type="ECO:0000313" key="2">
    <source>
        <dbReference type="Proteomes" id="UP000004221"/>
    </source>
</evidence>
<name>I4EFZ7_9BACT</name>
<evidence type="ECO:0000313" key="1">
    <source>
        <dbReference type="EMBL" id="CCF83609.1"/>
    </source>
</evidence>
<dbReference type="AlphaFoldDB" id="I4EFZ7"/>
<organism evidence="1 2">
    <name type="scientific">Nitrolancea hollandica Lb</name>
    <dbReference type="NCBI Taxonomy" id="1129897"/>
    <lineage>
        <taxon>Bacteria</taxon>
        <taxon>Pseudomonadati</taxon>
        <taxon>Thermomicrobiota</taxon>
        <taxon>Thermomicrobia</taxon>
        <taxon>Sphaerobacterales</taxon>
        <taxon>Sphaerobacterineae</taxon>
        <taxon>Sphaerobacteraceae</taxon>
        <taxon>Nitrolancea</taxon>
    </lineage>
</organism>
<keyword evidence="2" id="KW-1185">Reference proteome</keyword>
<accession>I4EFZ7</accession>
<reference evidence="1 2" key="1">
    <citation type="journal article" date="2012" name="ISME J.">
        <title>Nitrification expanded: discovery, physiology and genomics of a nitrite-oxidizing bacterium from the phylum Chloroflexi.</title>
        <authorList>
            <person name="Sorokin D.Y."/>
            <person name="Lucker S."/>
            <person name="Vejmelkova D."/>
            <person name="Kostrikina N.A."/>
            <person name="Kleerebezem R."/>
            <person name="Rijpstra W.I."/>
            <person name="Damste J.S."/>
            <person name="Le Paslier D."/>
            <person name="Muyzer G."/>
            <person name="Wagner M."/>
            <person name="van Loosdrecht M.C."/>
            <person name="Daims H."/>
        </authorList>
    </citation>
    <scope>NUCLEOTIDE SEQUENCE [LARGE SCALE GENOMIC DNA]</scope>
    <source>
        <strain evidence="2">none</strain>
    </source>
</reference>
<comment type="caution">
    <text evidence="1">The sequence shown here is derived from an EMBL/GenBank/DDBJ whole genome shotgun (WGS) entry which is preliminary data.</text>
</comment>
<dbReference type="RefSeq" id="WP_008477058.1">
    <property type="nucleotide sequence ID" value="NZ_CAGS01000170.1"/>
</dbReference>
<dbReference type="Proteomes" id="UP000004221">
    <property type="component" value="Unassembled WGS sequence"/>
</dbReference>
<sequence length="101" mass="10611">MVLSDAGRTIDLAIEAASTYRRAMADHVITPAEHAAIEGALADVTDAAQDTETDLRIGLAFFRNGKVPAGLLRSHGEFIARKLQAGHDEAASGELAAVNAR</sequence>
<gene>
    <name evidence="1" type="ORF">NITHO_2510007</name>
</gene>
<dbReference type="EMBL" id="CAGS01000170">
    <property type="protein sequence ID" value="CCF83609.1"/>
    <property type="molecule type" value="Genomic_DNA"/>
</dbReference>
<proteinExistence type="predicted"/>
<protein>
    <submittedName>
        <fullName evidence="1">Uncharacterized protein</fullName>
    </submittedName>
</protein>